<dbReference type="Pfam" id="PF21016">
    <property type="entry name" value="RlmN_N"/>
    <property type="match status" value="1"/>
</dbReference>
<dbReference type="PANTHER" id="PTHR30544:SF5">
    <property type="entry name" value="RADICAL SAM CORE DOMAIN-CONTAINING PROTEIN"/>
    <property type="match status" value="1"/>
</dbReference>
<proteinExistence type="inferred from homology"/>
<gene>
    <name evidence="15" type="ORF">MNBD_GAMMA21-547</name>
</gene>
<dbReference type="Pfam" id="PF04055">
    <property type="entry name" value="Radical_SAM"/>
    <property type="match status" value="1"/>
</dbReference>
<dbReference type="NCBIfam" id="TIGR00048">
    <property type="entry name" value="rRNA_mod_RlmN"/>
    <property type="match status" value="1"/>
</dbReference>
<name>A0A3B0ZYJ3_9ZZZZ</name>
<evidence type="ECO:0000256" key="1">
    <source>
        <dbReference type="ARBA" id="ARBA00001966"/>
    </source>
</evidence>
<dbReference type="CDD" id="cd01335">
    <property type="entry name" value="Radical_SAM"/>
    <property type="match status" value="1"/>
</dbReference>
<dbReference type="Gene3D" id="3.20.20.70">
    <property type="entry name" value="Aldolase class I"/>
    <property type="match status" value="1"/>
</dbReference>
<evidence type="ECO:0000256" key="9">
    <source>
        <dbReference type="ARBA" id="ARBA00022694"/>
    </source>
</evidence>
<dbReference type="Gene3D" id="1.10.150.530">
    <property type="match status" value="1"/>
</dbReference>
<accession>A0A3B0ZYJ3</accession>
<dbReference type="GO" id="GO:0008173">
    <property type="term" value="F:RNA methyltransferase activity"/>
    <property type="evidence" value="ECO:0007669"/>
    <property type="project" value="InterPro"/>
</dbReference>
<dbReference type="InterPro" id="IPR058240">
    <property type="entry name" value="rSAM_sf"/>
</dbReference>
<keyword evidence="13" id="KW-1015">Disulfide bond</keyword>
<dbReference type="SUPFAM" id="SSF102114">
    <property type="entry name" value="Radical SAM enzymes"/>
    <property type="match status" value="1"/>
</dbReference>
<evidence type="ECO:0000256" key="10">
    <source>
        <dbReference type="ARBA" id="ARBA00022723"/>
    </source>
</evidence>
<dbReference type="InterPro" id="IPR048641">
    <property type="entry name" value="RlmN_N"/>
</dbReference>
<dbReference type="EMBL" id="UOFR01000015">
    <property type="protein sequence ID" value="VAW92512.1"/>
    <property type="molecule type" value="Genomic_DNA"/>
</dbReference>
<dbReference type="EC" id="2.1.1.192" evidence="15"/>
<keyword evidence="3" id="KW-0004">4Fe-4S</keyword>
<evidence type="ECO:0000256" key="7">
    <source>
        <dbReference type="ARBA" id="ARBA00022679"/>
    </source>
</evidence>
<dbReference type="SFLD" id="SFLDG01062">
    <property type="entry name" value="methyltransferase_(Class_A)"/>
    <property type="match status" value="1"/>
</dbReference>
<dbReference type="InterPro" id="IPR040072">
    <property type="entry name" value="Methyltransferase_A"/>
</dbReference>
<keyword evidence="8" id="KW-0949">S-adenosyl-L-methionine</keyword>
<keyword evidence="7 15" id="KW-0808">Transferase</keyword>
<dbReference type="GO" id="GO:0046872">
    <property type="term" value="F:metal ion binding"/>
    <property type="evidence" value="ECO:0007669"/>
    <property type="project" value="UniProtKB-KW"/>
</dbReference>
<dbReference type="GO" id="GO:0005737">
    <property type="term" value="C:cytoplasm"/>
    <property type="evidence" value="ECO:0007669"/>
    <property type="project" value="UniProtKB-SubCell"/>
</dbReference>
<dbReference type="FunFam" id="1.10.150.530:FF:000003">
    <property type="entry name" value="Dual-specificity RNA methyltransferase RlmN"/>
    <property type="match status" value="1"/>
</dbReference>
<protein>
    <submittedName>
        <fullName evidence="15">23S rRNA (Adenine(2503)-C(2))-methyltransferase @ tRNA (Adenine(37)-C(2))-methyltransferase</fullName>
        <ecNumber evidence="15">2.1.1.192</ecNumber>
    </submittedName>
</protein>
<reference evidence="15" key="1">
    <citation type="submission" date="2018-06" db="EMBL/GenBank/DDBJ databases">
        <authorList>
            <person name="Zhirakovskaya E."/>
        </authorList>
    </citation>
    <scope>NUCLEOTIDE SEQUENCE</scope>
</reference>
<evidence type="ECO:0000256" key="4">
    <source>
        <dbReference type="ARBA" id="ARBA00022490"/>
    </source>
</evidence>
<comment type="cofactor">
    <cofactor evidence="1">
        <name>[4Fe-4S] cluster</name>
        <dbReference type="ChEBI" id="CHEBI:49883"/>
    </cofactor>
</comment>
<dbReference type="SFLD" id="SFLDF00275">
    <property type="entry name" value="adenosine_C2_methyltransferase"/>
    <property type="match status" value="1"/>
</dbReference>
<comment type="subcellular location">
    <subcellularLocation>
        <location evidence="2">Cytoplasm</location>
    </subcellularLocation>
</comment>
<dbReference type="InterPro" id="IPR013785">
    <property type="entry name" value="Aldolase_TIM"/>
</dbReference>
<evidence type="ECO:0000259" key="14">
    <source>
        <dbReference type="PROSITE" id="PS51918"/>
    </source>
</evidence>
<keyword evidence="11" id="KW-0408">Iron</keyword>
<evidence type="ECO:0000256" key="11">
    <source>
        <dbReference type="ARBA" id="ARBA00023004"/>
    </source>
</evidence>
<dbReference type="AlphaFoldDB" id="A0A3B0ZYJ3"/>
<keyword evidence="9" id="KW-0819">tRNA processing</keyword>
<evidence type="ECO:0000256" key="2">
    <source>
        <dbReference type="ARBA" id="ARBA00004496"/>
    </source>
</evidence>
<dbReference type="PIRSF" id="PIRSF006004">
    <property type="entry name" value="CHP00048"/>
    <property type="match status" value="1"/>
</dbReference>
<dbReference type="GO" id="GO:0070475">
    <property type="term" value="P:rRNA base methylation"/>
    <property type="evidence" value="ECO:0007669"/>
    <property type="project" value="InterPro"/>
</dbReference>
<dbReference type="InterPro" id="IPR027492">
    <property type="entry name" value="RNA_MTrfase_RlmN"/>
</dbReference>
<evidence type="ECO:0000256" key="8">
    <source>
        <dbReference type="ARBA" id="ARBA00022691"/>
    </source>
</evidence>
<organism evidence="15">
    <name type="scientific">hydrothermal vent metagenome</name>
    <dbReference type="NCBI Taxonomy" id="652676"/>
    <lineage>
        <taxon>unclassified sequences</taxon>
        <taxon>metagenomes</taxon>
        <taxon>ecological metagenomes</taxon>
    </lineage>
</organism>
<evidence type="ECO:0000256" key="13">
    <source>
        <dbReference type="ARBA" id="ARBA00023157"/>
    </source>
</evidence>
<dbReference type="SFLD" id="SFLDS00029">
    <property type="entry name" value="Radical_SAM"/>
    <property type="match status" value="1"/>
</dbReference>
<keyword evidence="6 15" id="KW-0489">Methyltransferase</keyword>
<feature type="domain" description="Radical SAM core" evidence="14">
    <location>
        <begin position="101"/>
        <end position="339"/>
    </location>
</feature>
<keyword evidence="5" id="KW-0698">rRNA processing</keyword>
<dbReference type="GO" id="GO:0030488">
    <property type="term" value="P:tRNA methylation"/>
    <property type="evidence" value="ECO:0007669"/>
    <property type="project" value="InterPro"/>
</dbReference>
<evidence type="ECO:0000256" key="3">
    <source>
        <dbReference type="ARBA" id="ARBA00022485"/>
    </source>
</evidence>
<dbReference type="FunFam" id="3.20.20.70:FF:000008">
    <property type="entry name" value="Dual-specificity RNA methyltransferase RlmN"/>
    <property type="match status" value="1"/>
</dbReference>
<sequence length="366" mass="41349">MSEIVKTNLLNLDKTGLQDFFVQHGEKPFRASQLLKWIYQFGEQDFYVMSNLSKTLREKLIEIAEVTPPEIISEHRSHDGTIKWVLRIDEANYIETVFIPEAERGTLCISSQVGCALDCRFCSTAQQGFNRNLTVAEIIGQLWIANQALGCQPREQRIISNVVLMGMGEPLLNFDNVIKAMSLMLEDEAYGLSKRRVTLSTSGVVPAMKRLKEVSDVSLAVSLHAPNDELRNKIVPINQKYPIKELMQACMNYVADEPRRKITFEYVMLEGVNDSKQHALELARLLKNVPAKVNLIPFNPFPNTSYRCSSQAKIDAFRDVLVTKGLTTITRKTRGEDIDAACGQLAGQVMDKTKRKHHQHISGVIR</sequence>
<dbReference type="PANTHER" id="PTHR30544">
    <property type="entry name" value="23S RRNA METHYLTRANSFERASE"/>
    <property type="match status" value="1"/>
</dbReference>
<dbReference type="GO" id="GO:0051539">
    <property type="term" value="F:4 iron, 4 sulfur cluster binding"/>
    <property type="evidence" value="ECO:0007669"/>
    <property type="project" value="UniProtKB-KW"/>
</dbReference>
<dbReference type="InterPro" id="IPR007197">
    <property type="entry name" value="rSAM"/>
</dbReference>
<dbReference type="PROSITE" id="PS51918">
    <property type="entry name" value="RADICAL_SAM"/>
    <property type="match status" value="1"/>
</dbReference>
<dbReference type="HAMAP" id="MF_01849">
    <property type="entry name" value="RNA_methyltr_RlmN"/>
    <property type="match status" value="1"/>
</dbReference>
<keyword evidence="4" id="KW-0963">Cytoplasm</keyword>
<evidence type="ECO:0000256" key="6">
    <source>
        <dbReference type="ARBA" id="ARBA00022603"/>
    </source>
</evidence>
<evidence type="ECO:0000313" key="15">
    <source>
        <dbReference type="EMBL" id="VAW92512.1"/>
    </source>
</evidence>
<evidence type="ECO:0000256" key="5">
    <source>
        <dbReference type="ARBA" id="ARBA00022552"/>
    </source>
</evidence>
<keyword evidence="10" id="KW-0479">Metal-binding</keyword>
<dbReference type="InterPro" id="IPR004383">
    <property type="entry name" value="rRNA_lsu_MTrfase_RlmN/Cfr"/>
</dbReference>
<evidence type="ECO:0000256" key="12">
    <source>
        <dbReference type="ARBA" id="ARBA00023014"/>
    </source>
</evidence>
<keyword evidence="12" id="KW-0411">Iron-sulfur</keyword>